<dbReference type="HOGENOM" id="CLU_1770360_0_0_1"/>
<dbReference type="EnsemblMetazoa" id="RPRC005366-RA">
    <property type="protein sequence ID" value="RPRC005366-PA"/>
    <property type="gene ID" value="RPRC005366"/>
</dbReference>
<accession>T1HMU2</accession>
<dbReference type="AlphaFoldDB" id="T1HMU2"/>
<reference evidence="1" key="1">
    <citation type="submission" date="2015-05" db="UniProtKB">
        <authorList>
            <consortium name="EnsemblMetazoa"/>
        </authorList>
    </citation>
    <scope>IDENTIFICATION</scope>
</reference>
<sequence length="147" mass="16752">MFGLLTYTQSYRPFSFCSVLILFSQLQYISAASTDSTHEIPKENNYASKHFLTWPREPHHLRGFLDNTVSWETRGIEPQRNRKISMKGKVRNNVRSISDSTECFGLEVLHSEDIGSTGWAPMFRSVYSGMSGEDTAGRSALNQEDYT</sequence>
<dbReference type="Proteomes" id="UP000015103">
    <property type="component" value="Unassembled WGS sequence"/>
</dbReference>
<organism evidence="1 2">
    <name type="scientific">Rhodnius prolixus</name>
    <name type="common">Triatomid bug</name>
    <dbReference type="NCBI Taxonomy" id="13249"/>
    <lineage>
        <taxon>Eukaryota</taxon>
        <taxon>Metazoa</taxon>
        <taxon>Ecdysozoa</taxon>
        <taxon>Arthropoda</taxon>
        <taxon>Hexapoda</taxon>
        <taxon>Insecta</taxon>
        <taxon>Pterygota</taxon>
        <taxon>Neoptera</taxon>
        <taxon>Paraneoptera</taxon>
        <taxon>Hemiptera</taxon>
        <taxon>Heteroptera</taxon>
        <taxon>Panheteroptera</taxon>
        <taxon>Cimicomorpha</taxon>
        <taxon>Reduviidae</taxon>
        <taxon>Triatominae</taxon>
        <taxon>Rhodnius</taxon>
    </lineage>
</organism>
<dbReference type="VEuPathDB" id="VectorBase:RPRC005366"/>
<evidence type="ECO:0000313" key="1">
    <source>
        <dbReference type="EnsemblMetazoa" id="RPRC005366-PA"/>
    </source>
</evidence>
<evidence type="ECO:0000313" key="2">
    <source>
        <dbReference type="Proteomes" id="UP000015103"/>
    </source>
</evidence>
<proteinExistence type="predicted"/>
<name>T1HMU2_RHOPR</name>
<keyword evidence="2" id="KW-1185">Reference proteome</keyword>
<dbReference type="EMBL" id="ACPB03010298">
    <property type="status" value="NOT_ANNOTATED_CDS"/>
    <property type="molecule type" value="Genomic_DNA"/>
</dbReference>
<protein>
    <submittedName>
        <fullName evidence="1">Uncharacterized protein</fullName>
    </submittedName>
</protein>
<dbReference type="InParanoid" id="T1HMU2"/>